<reference evidence="4" key="1">
    <citation type="journal article" date="2020" name="mSystems">
        <title>Genome- and Community-Level Interaction Insights into Carbon Utilization and Element Cycling Functions of Hydrothermarchaeota in Hydrothermal Sediment.</title>
        <authorList>
            <person name="Zhou Z."/>
            <person name="Liu Y."/>
            <person name="Xu W."/>
            <person name="Pan J."/>
            <person name="Luo Z.H."/>
            <person name="Li M."/>
        </authorList>
    </citation>
    <scope>NUCLEOTIDE SEQUENCE [LARGE SCALE GENOMIC DNA]</scope>
    <source>
        <strain evidence="4">SpSt-374</strain>
    </source>
</reference>
<feature type="binding site" evidence="3">
    <location>
        <position position="142"/>
    </location>
    <ligand>
        <name>substrate</name>
    </ligand>
</feature>
<dbReference type="PANTHER" id="PTHR12935">
    <property type="entry name" value="GAMMA-GLUTAMYLCYCLOTRANSFERASE"/>
    <property type="match status" value="1"/>
</dbReference>
<evidence type="ECO:0000256" key="2">
    <source>
        <dbReference type="PIRSR" id="PIRSR617939-1"/>
    </source>
</evidence>
<dbReference type="SUPFAM" id="SSF110857">
    <property type="entry name" value="Gamma-glutamyl cyclotransferase-like"/>
    <property type="match status" value="1"/>
</dbReference>
<dbReference type="CDD" id="cd06661">
    <property type="entry name" value="GGCT_like"/>
    <property type="match status" value="1"/>
</dbReference>
<keyword evidence="1" id="KW-0456">Lyase</keyword>
<sequence length="182" mass="21049">MTPKEHFAWSSEPIDSDKTEAGFYYFAYGSCMCPVDLKRSLGEKTHHYVVGPATLPGYRLVFYGFSSLRNCGVLDVVADPTAAVEGVLYRLPMRLSEQLDKREIGYRHEIVRVSSGGKSYRGVRTYTVIEKLPRELPPNDWYFNVVMRGAITCGLPEQYCWGLFNHMRQLQQSHWQWERREA</sequence>
<dbReference type="InterPro" id="IPR013024">
    <property type="entry name" value="GGCT-like"/>
</dbReference>
<evidence type="ECO:0000256" key="3">
    <source>
        <dbReference type="PIRSR" id="PIRSR617939-2"/>
    </source>
</evidence>
<gene>
    <name evidence="4" type="ORF">ENR15_08025</name>
</gene>
<dbReference type="GO" id="GO:0016740">
    <property type="term" value="F:transferase activity"/>
    <property type="evidence" value="ECO:0007669"/>
    <property type="project" value="UniProtKB-KW"/>
</dbReference>
<dbReference type="InterPro" id="IPR036568">
    <property type="entry name" value="GGCT-like_sf"/>
</dbReference>
<dbReference type="Pfam" id="PF13772">
    <property type="entry name" value="AIG2_2"/>
    <property type="match status" value="1"/>
</dbReference>
<protein>
    <submittedName>
        <fullName evidence="4">Gamma-glutamylcyclotransferase</fullName>
    </submittedName>
</protein>
<dbReference type="EMBL" id="DSPX01000078">
    <property type="protein sequence ID" value="HGG00588.1"/>
    <property type="molecule type" value="Genomic_DNA"/>
</dbReference>
<dbReference type="InterPro" id="IPR017939">
    <property type="entry name" value="G-Glutamylcylcotransferase"/>
</dbReference>
<dbReference type="PANTHER" id="PTHR12935:SF0">
    <property type="entry name" value="GAMMA-GLUTAMYLCYCLOTRANSFERASE"/>
    <property type="match status" value="1"/>
</dbReference>
<organism evidence="4">
    <name type="scientific">Planktothricoides sp. SpSt-374</name>
    <dbReference type="NCBI Taxonomy" id="2282167"/>
    <lineage>
        <taxon>Bacteria</taxon>
        <taxon>Bacillati</taxon>
        <taxon>Cyanobacteriota</taxon>
        <taxon>Cyanophyceae</taxon>
        <taxon>Oscillatoriophycideae</taxon>
        <taxon>Oscillatoriales</taxon>
        <taxon>Oscillatoriaceae</taxon>
        <taxon>Planktothricoides</taxon>
    </lineage>
</organism>
<dbReference type="GO" id="GO:0003839">
    <property type="term" value="F:gamma-glutamylcyclotransferase activity"/>
    <property type="evidence" value="ECO:0007669"/>
    <property type="project" value="InterPro"/>
</dbReference>
<proteinExistence type="predicted"/>
<feature type="active site" description="Proton acceptor" evidence="2">
    <location>
        <position position="103"/>
    </location>
</feature>
<name>A0A7C3ZVJ2_9CYAN</name>
<dbReference type="Gene3D" id="3.10.490.10">
    <property type="entry name" value="Gamma-glutamyl cyclotransferase-like"/>
    <property type="match status" value="1"/>
</dbReference>
<dbReference type="AlphaFoldDB" id="A0A7C3ZVJ2"/>
<evidence type="ECO:0000313" key="4">
    <source>
        <dbReference type="EMBL" id="HGG00588.1"/>
    </source>
</evidence>
<comment type="caution">
    <text evidence="4">The sequence shown here is derived from an EMBL/GenBank/DDBJ whole genome shotgun (WGS) entry which is preliminary data.</text>
</comment>
<keyword evidence="4" id="KW-0808">Transferase</keyword>
<feature type="binding site" evidence="3">
    <location>
        <begin position="25"/>
        <end position="30"/>
    </location>
    <ligand>
        <name>substrate</name>
    </ligand>
</feature>
<accession>A0A7C3ZVJ2</accession>
<evidence type="ECO:0000256" key="1">
    <source>
        <dbReference type="ARBA" id="ARBA00023239"/>
    </source>
</evidence>